<feature type="domain" description="Bul1 C-terminal" evidence="2">
    <location>
        <begin position="361"/>
        <end position="461"/>
    </location>
</feature>
<name>A0ABR1UKW0_9PEZI</name>
<feature type="compositionally biased region" description="Low complexity" evidence="1">
    <location>
        <begin position="367"/>
        <end position="396"/>
    </location>
</feature>
<feature type="region of interest" description="Disordered" evidence="1">
    <location>
        <begin position="345"/>
        <end position="403"/>
    </location>
</feature>
<proteinExistence type="predicted"/>
<organism evidence="3 4">
    <name type="scientific">Apiospora saccharicola</name>
    <dbReference type="NCBI Taxonomy" id="335842"/>
    <lineage>
        <taxon>Eukaryota</taxon>
        <taxon>Fungi</taxon>
        <taxon>Dikarya</taxon>
        <taxon>Ascomycota</taxon>
        <taxon>Pezizomycotina</taxon>
        <taxon>Sordariomycetes</taxon>
        <taxon>Xylariomycetidae</taxon>
        <taxon>Amphisphaeriales</taxon>
        <taxon>Apiosporaceae</taxon>
        <taxon>Apiospora</taxon>
    </lineage>
</organism>
<dbReference type="PANTHER" id="PTHR31904">
    <property type="entry name" value="BYPASS OF STOP CODON PROTEIN 5-RELATED"/>
    <property type="match status" value="1"/>
</dbReference>
<feature type="compositionally biased region" description="Low complexity" evidence="1">
    <location>
        <begin position="502"/>
        <end position="513"/>
    </location>
</feature>
<dbReference type="InterPro" id="IPR022794">
    <property type="entry name" value="Bul1_C"/>
</dbReference>
<sequence>MSSPTSSNNPSSFTGVLAGINRKLAHGKPAAMEIHLDNHYSSKVYTSSSSLSGHVAINPAKDTRFETLQILLMGVSRTRVDGVHAPHATQHTFLKLTMPIPESVYPTPRVCEAGRTYTVPFNFVIPDYLTLSACSHKTASDAVGADHLCLPPSLGTWDRDDMTPDMARVEYTVRARLYRDEAAQEKTRTKVLDACRLVHVLPSFAEQPPLNITPADSLYCVTKTRSVRRSILSPKTGRVTLTAAQPGAIMLGADGGNATTTSARIDLRYEAASSSQSPSSMPRITEVTSKVSAVTFFGGNSINDFPNMGNWVRTYGAQGRGWFTYNTALGSTSFEGGDLEWTQEKPVQPTRRDSGYCSDVAADSDHSATTTTTNHNSSSSRRWSASSSSSSSSSSAKTKPSPVYHTASLQVPISIPTHKKTFAPTFHSCIVSRVYVLWMTITLSSCGGSSTSKTTLGVPLQIGVDPDDMPVGADGEGERPPSFEAAMEAAEAEAEEHHLRPRSSSSTTTTTFRVPEVEEFERHALPGYGDIMGWRTVTAGGA</sequence>
<dbReference type="EMBL" id="JAQQWM010000006">
    <property type="protein sequence ID" value="KAK8059347.1"/>
    <property type="molecule type" value="Genomic_DNA"/>
</dbReference>
<evidence type="ECO:0000256" key="1">
    <source>
        <dbReference type="SAM" id="MobiDB-lite"/>
    </source>
</evidence>
<protein>
    <submittedName>
        <fullName evidence="3">Arrestin</fullName>
    </submittedName>
</protein>
<dbReference type="Gene3D" id="2.60.40.640">
    <property type="match status" value="1"/>
</dbReference>
<dbReference type="Pfam" id="PF04426">
    <property type="entry name" value="Bul1_C"/>
    <property type="match status" value="1"/>
</dbReference>
<evidence type="ECO:0000313" key="4">
    <source>
        <dbReference type="Proteomes" id="UP001446871"/>
    </source>
</evidence>
<dbReference type="InterPro" id="IPR014752">
    <property type="entry name" value="Arrestin-like_C"/>
</dbReference>
<comment type="caution">
    <text evidence="3">The sequence shown here is derived from an EMBL/GenBank/DDBJ whole genome shotgun (WGS) entry which is preliminary data.</text>
</comment>
<feature type="region of interest" description="Disordered" evidence="1">
    <location>
        <begin position="494"/>
        <end position="513"/>
    </location>
</feature>
<keyword evidence="4" id="KW-1185">Reference proteome</keyword>
<evidence type="ECO:0000313" key="3">
    <source>
        <dbReference type="EMBL" id="KAK8059347.1"/>
    </source>
</evidence>
<dbReference type="PANTHER" id="PTHR31904:SF1">
    <property type="entry name" value="BYPASS OF STOP CODON PROTEIN 5-RELATED"/>
    <property type="match status" value="1"/>
</dbReference>
<dbReference type="InterPro" id="IPR039634">
    <property type="entry name" value="Bul1-like"/>
</dbReference>
<accession>A0ABR1UKW0</accession>
<evidence type="ECO:0000259" key="2">
    <source>
        <dbReference type="Pfam" id="PF04426"/>
    </source>
</evidence>
<dbReference type="Proteomes" id="UP001446871">
    <property type="component" value="Unassembled WGS sequence"/>
</dbReference>
<reference evidence="3 4" key="1">
    <citation type="submission" date="2023-01" db="EMBL/GenBank/DDBJ databases">
        <title>Analysis of 21 Apiospora genomes using comparative genomics revels a genus with tremendous synthesis potential of carbohydrate active enzymes and secondary metabolites.</title>
        <authorList>
            <person name="Sorensen T."/>
        </authorList>
    </citation>
    <scope>NUCLEOTIDE SEQUENCE [LARGE SCALE GENOMIC DNA]</scope>
    <source>
        <strain evidence="3 4">CBS 83171</strain>
    </source>
</reference>
<gene>
    <name evidence="3" type="ORF">PG996_009277</name>
</gene>